<evidence type="ECO:0000313" key="7">
    <source>
        <dbReference type="Proteomes" id="UP000225277"/>
    </source>
</evidence>
<dbReference type="PANTHER" id="PTHR24305:SF156">
    <property type="entry name" value="P450, PUTATIVE (EUROFUNG)-RELATED"/>
    <property type="match status" value="1"/>
</dbReference>
<dbReference type="PANTHER" id="PTHR24305">
    <property type="entry name" value="CYTOCHROME P450"/>
    <property type="match status" value="1"/>
</dbReference>
<proteinExistence type="inferred from homology"/>
<keyword evidence="3 4" id="KW-0408">Iron</keyword>
<keyword evidence="5" id="KW-0560">Oxidoreductase</keyword>
<evidence type="ECO:0000256" key="2">
    <source>
        <dbReference type="ARBA" id="ARBA00022723"/>
    </source>
</evidence>
<sequence length="495" mass="55156">MAILEDLLAHPTLLLPTLLLLLLLLLLLIIPKIYNAVYDPIPGPLICRLTPFWTYYHSILGDESTQITTLHEKYGPIIRISPYEIVISEGEALGPIYSEKGGGFLKAPCYKNFDFEGVETIFSTLSPRDRARRSKAVMPLFSTGKLVREGKGVLERCAGRFVGRLQDFKDEGKKRVDVLDLARGFAIDAVCGYLFGCDYGGLKEEREEEGMSATGYVDSIVNLGRFFFLPPWLFRIVSTVHAWLQGKDSGIDGSTESVEGFTAPLVKEAVEGQGTEGTYQSRLLKAGISEHETDVQMKDVIFAGTDTSAMNLAMIVWNLVKYPECYKKLQAEILEAEQRDPSYNPQSLSYLDGVIREGLRTSLANATRFPRQVPPSGFTYQARDGQSYFLPGGTLVGMQPFTLHFNPEIFPDPCAFKPERWSNATPAMLRDFIPFGLGPRQCIARNLAMMELAFAVRALGRGNVLEGAEVMEGKIEVMEWFNSKVVGGKIEVEWK</sequence>
<dbReference type="PROSITE" id="PS00086">
    <property type="entry name" value="CYTOCHROME_P450"/>
    <property type="match status" value="1"/>
</dbReference>
<dbReference type="PRINTS" id="PR00463">
    <property type="entry name" value="EP450I"/>
</dbReference>
<keyword evidence="4 5" id="KW-0349">Heme</keyword>
<keyword evidence="2 4" id="KW-0479">Metal-binding</keyword>
<name>A0A2D3V3A4_9PEZI</name>
<dbReference type="PRINTS" id="PR00385">
    <property type="entry name" value="P450"/>
</dbReference>
<organism evidence="6 7">
    <name type="scientific">Ramularia collo-cygni</name>
    <dbReference type="NCBI Taxonomy" id="112498"/>
    <lineage>
        <taxon>Eukaryota</taxon>
        <taxon>Fungi</taxon>
        <taxon>Dikarya</taxon>
        <taxon>Ascomycota</taxon>
        <taxon>Pezizomycotina</taxon>
        <taxon>Dothideomycetes</taxon>
        <taxon>Dothideomycetidae</taxon>
        <taxon>Mycosphaerellales</taxon>
        <taxon>Mycosphaerellaceae</taxon>
        <taxon>Ramularia</taxon>
    </lineage>
</organism>
<dbReference type="AlphaFoldDB" id="A0A2D3V3A4"/>
<evidence type="ECO:0000256" key="1">
    <source>
        <dbReference type="ARBA" id="ARBA00001971"/>
    </source>
</evidence>
<comment type="similarity">
    <text evidence="5">Belongs to the cytochrome P450 family.</text>
</comment>
<keyword evidence="5 6" id="KW-0503">Monooxygenase</keyword>
<protein>
    <submittedName>
        <fullName evidence="6">Related to benzoate 4-monooxygenase cytochrome P450</fullName>
    </submittedName>
</protein>
<dbReference type="Pfam" id="PF00067">
    <property type="entry name" value="p450"/>
    <property type="match status" value="1"/>
</dbReference>
<keyword evidence="7" id="KW-1185">Reference proteome</keyword>
<dbReference type="SUPFAM" id="SSF48264">
    <property type="entry name" value="Cytochrome P450"/>
    <property type="match status" value="1"/>
</dbReference>
<evidence type="ECO:0000256" key="3">
    <source>
        <dbReference type="ARBA" id="ARBA00023004"/>
    </source>
</evidence>
<dbReference type="GO" id="GO:0016705">
    <property type="term" value="F:oxidoreductase activity, acting on paired donors, with incorporation or reduction of molecular oxygen"/>
    <property type="evidence" value="ECO:0007669"/>
    <property type="project" value="InterPro"/>
</dbReference>
<dbReference type="GeneID" id="35599042"/>
<dbReference type="OrthoDB" id="1470350at2759"/>
<gene>
    <name evidence="6" type="ORF">RCC_03854</name>
</gene>
<evidence type="ECO:0000256" key="5">
    <source>
        <dbReference type="RuleBase" id="RU000461"/>
    </source>
</evidence>
<dbReference type="InterPro" id="IPR002401">
    <property type="entry name" value="Cyt_P450_E_grp-I"/>
</dbReference>
<dbReference type="GO" id="GO:0005506">
    <property type="term" value="F:iron ion binding"/>
    <property type="evidence" value="ECO:0007669"/>
    <property type="project" value="InterPro"/>
</dbReference>
<dbReference type="STRING" id="112498.A0A2D3V3A4"/>
<dbReference type="GO" id="GO:0004497">
    <property type="term" value="F:monooxygenase activity"/>
    <property type="evidence" value="ECO:0007669"/>
    <property type="project" value="UniProtKB-KW"/>
</dbReference>
<dbReference type="CDD" id="cd11062">
    <property type="entry name" value="CYP58-like"/>
    <property type="match status" value="1"/>
</dbReference>
<dbReference type="Gene3D" id="1.10.630.10">
    <property type="entry name" value="Cytochrome P450"/>
    <property type="match status" value="1"/>
</dbReference>
<feature type="binding site" description="axial binding residue" evidence="4">
    <location>
        <position position="442"/>
    </location>
    <ligand>
        <name>heme</name>
        <dbReference type="ChEBI" id="CHEBI:30413"/>
    </ligand>
    <ligandPart>
        <name>Fe</name>
        <dbReference type="ChEBI" id="CHEBI:18248"/>
    </ligandPart>
</feature>
<dbReference type="InterPro" id="IPR036396">
    <property type="entry name" value="Cyt_P450_sf"/>
</dbReference>
<dbReference type="Proteomes" id="UP000225277">
    <property type="component" value="Unassembled WGS sequence"/>
</dbReference>
<dbReference type="EMBL" id="FJUY01000005">
    <property type="protein sequence ID" value="CZT18016.1"/>
    <property type="molecule type" value="Genomic_DNA"/>
</dbReference>
<evidence type="ECO:0000313" key="6">
    <source>
        <dbReference type="EMBL" id="CZT18016.1"/>
    </source>
</evidence>
<dbReference type="InterPro" id="IPR050121">
    <property type="entry name" value="Cytochrome_P450_monoxygenase"/>
</dbReference>
<comment type="cofactor">
    <cofactor evidence="1 4">
        <name>heme</name>
        <dbReference type="ChEBI" id="CHEBI:30413"/>
    </cofactor>
</comment>
<evidence type="ECO:0000256" key="4">
    <source>
        <dbReference type="PIRSR" id="PIRSR602401-1"/>
    </source>
</evidence>
<reference evidence="6 7" key="1">
    <citation type="submission" date="2016-03" db="EMBL/GenBank/DDBJ databases">
        <authorList>
            <person name="Ploux O."/>
        </authorList>
    </citation>
    <scope>NUCLEOTIDE SEQUENCE [LARGE SCALE GENOMIC DNA]</scope>
    <source>
        <strain evidence="6 7">URUG2</strain>
    </source>
</reference>
<dbReference type="GO" id="GO:0020037">
    <property type="term" value="F:heme binding"/>
    <property type="evidence" value="ECO:0007669"/>
    <property type="project" value="InterPro"/>
</dbReference>
<dbReference type="InterPro" id="IPR001128">
    <property type="entry name" value="Cyt_P450"/>
</dbReference>
<dbReference type="RefSeq" id="XP_023624906.1">
    <property type="nucleotide sequence ID" value="XM_023769138.1"/>
</dbReference>
<accession>A0A2D3V3A4</accession>
<dbReference type="InterPro" id="IPR017972">
    <property type="entry name" value="Cyt_P450_CS"/>
</dbReference>